<feature type="signal peptide" evidence="4">
    <location>
        <begin position="1"/>
        <end position="17"/>
    </location>
</feature>
<evidence type="ECO:0000313" key="6">
    <source>
        <dbReference type="Proteomes" id="UP000037510"/>
    </source>
</evidence>
<keyword evidence="2 4" id="KW-0732">Signal</keyword>
<dbReference type="GO" id="GO:0008010">
    <property type="term" value="F:structural constituent of chitin-based larval cuticle"/>
    <property type="evidence" value="ECO:0007669"/>
    <property type="project" value="TreeGrafter"/>
</dbReference>
<feature type="chain" id="PRO_5005573206" evidence="4">
    <location>
        <begin position="18"/>
        <end position="249"/>
    </location>
</feature>
<sequence length="249" mass="27357">MFVAYNSLALLLATLQGNLEILKYNRVAGVPVAAGAVVPILTYSSEHAADGKQAQESGYLKDAYIDNTGEPQGTQVVRGSYSYISPEGTPIQVSYIADENGFRPSGVHIPADGKAAIPLIADRDKQTLDPHYNRYDPFNARNRYNLNGKYNNAPPYDPRYPYEAARHNPYETGNGIAAEEQGFVKNLGVPEQETQVINLQYIADENGFQPKGSHIPTSPPVPEDIQKALDYLATIPPPTQDANQYLRHP</sequence>
<evidence type="ECO:0000256" key="2">
    <source>
        <dbReference type="ARBA" id="ARBA00022729"/>
    </source>
</evidence>
<dbReference type="PANTHER" id="PTHR10380:SF230">
    <property type="entry name" value="CUTICULAR PROTEIN 47EE"/>
    <property type="match status" value="1"/>
</dbReference>
<reference evidence="5 6" key="1">
    <citation type="journal article" date="2015" name="Genome Biol. Evol.">
        <title>The genome of winter moth (Operophtera brumata) provides a genomic perspective on sexual dimorphism and phenology.</title>
        <authorList>
            <person name="Derks M.F."/>
            <person name="Smit S."/>
            <person name="Salis L."/>
            <person name="Schijlen E."/>
            <person name="Bossers A."/>
            <person name="Mateman C."/>
            <person name="Pijl A.S."/>
            <person name="de Ridder D."/>
            <person name="Groenen M.A."/>
            <person name="Visser M.E."/>
            <person name="Megens H.J."/>
        </authorList>
    </citation>
    <scope>NUCLEOTIDE SEQUENCE [LARGE SCALE GENOMIC DNA]</scope>
    <source>
        <strain evidence="5">WM2013NL</strain>
        <tissue evidence="5">Head and thorax</tissue>
    </source>
</reference>
<protein>
    <submittedName>
        <fullName evidence="5">Cuticular protein RR-1 motif 45</fullName>
    </submittedName>
</protein>
<keyword evidence="6" id="KW-1185">Reference proteome</keyword>
<accession>A0A0L7LAQ7</accession>
<gene>
    <name evidence="5" type="ORF">OBRU01_12164</name>
</gene>
<dbReference type="GO" id="GO:0062129">
    <property type="term" value="C:chitin-based extracellular matrix"/>
    <property type="evidence" value="ECO:0007669"/>
    <property type="project" value="TreeGrafter"/>
</dbReference>
<dbReference type="InterPro" id="IPR000618">
    <property type="entry name" value="Insect_cuticle"/>
</dbReference>
<dbReference type="InterPro" id="IPR031311">
    <property type="entry name" value="CHIT_BIND_RR_consensus"/>
</dbReference>
<evidence type="ECO:0000313" key="5">
    <source>
        <dbReference type="EMBL" id="KOB72557.1"/>
    </source>
</evidence>
<organism evidence="5 6">
    <name type="scientific">Operophtera brumata</name>
    <name type="common">Winter moth</name>
    <name type="synonym">Phalaena brumata</name>
    <dbReference type="NCBI Taxonomy" id="104452"/>
    <lineage>
        <taxon>Eukaryota</taxon>
        <taxon>Metazoa</taxon>
        <taxon>Ecdysozoa</taxon>
        <taxon>Arthropoda</taxon>
        <taxon>Hexapoda</taxon>
        <taxon>Insecta</taxon>
        <taxon>Pterygota</taxon>
        <taxon>Neoptera</taxon>
        <taxon>Endopterygota</taxon>
        <taxon>Lepidoptera</taxon>
        <taxon>Glossata</taxon>
        <taxon>Ditrysia</taxon>
        <taxon>Geometroidea</taxon>
        <taxon>Geometridae</taxon>
        <taxon>Larentiinae</taxon>
        <taxon>Operophtera</taxon>
    </lineage>
</organism>
<dbReference type="STRING" id="104452.A0A0L7LAQ7"/>
<dbReference type="InterPro" id="IPR050468">
    <property type="entry name" value="Cuticle_Struct_Prot"/>
</dbReference>
<dbReference type="PROSITE" id="PS51155">
    <property type="entry name" value="CHIT_BIND_RR_2"/>
    <property type="match status" value="1"/>
</dbReference>
<name>A0A0L7LAQ7_OPEBR</name>
<evidence type="ECO:0000256" key="3">
    <source>
        <dbReference type="PROSITE-ProRule" id="PRU00497"/>
    </source>
</evidence>
<proteinExistence type="predicted"/>
<dbReference type="Proteomes" id="UP000037510">
    <property type="component" value="Unassembled WGS sequence"/>
</dbReference>
<evidence type="ECO:0000256" key="1">
    <source>
        <dbReference type="ARBA" id="ARBA00022460"/>
    </source>
</evidence>
<dbReference type="PANTHER" id="PTHR10380">
    <property type="entry name" value="CUTICLE PROTEIN"/>
    <property type="match status" value="1"/>
</dbReference>
<evidence type="ECO:0000256" key="4">
    <source>
        <dbReference type="SAM" id="SignalP"/>
    </source>
</evidence>
<dbReference type="EMBL" id="JTDY01001912">
    <property type="protein sequence ID" value="KOB72557.1"/>
    <property type="molecule type" value="Genomic_DNA"/>
</dbReference>
<dbReference type="Pfam" id="PF00379">
    <property type="entry name" value="Chitin_bind_4"/>
    <property type="match status" value="2"/>
</dbReference>
<comment type="caution">
    <text evidence="5">The sequence shown here is derived from an EMBL/GenBank/DDBJ whole genome shotgun (WGS) entry which is preliminary data.</text>
</comment>
<dbReference type="AlphaFoldDB" id="A0A0L7LAQ7"/>
<keyword evidence="1 3" id="KW-0193">Cuticle</keyword>
<dbReference type="PROSITE" id="PS00233">
    <property type="entry name" value="CHIT_BIND_RR_1"/>
    <property type="match status" value="1"/>
</dbReference>